<organism evidence="1 2">
    <name type="scientific">Trichinella nativa</name>
    <dbReference type="NCBI Taxonomy" id="6335"/>
    <lineage>
        <taxon>Eukaryota</taxon>
        <taxon>Metazoa</taxon>
        <taxon>Ecdysozoa</taxon>
        <taxon>Nematoda</taxon>
        <taxon>Enoplea</taxon>
        <taxon>Dorylaimia</taxon>
        <taxon>Trichinellida</taxon>
        <taxon>Trichinellidae</taxon>
        <taxon>Trichinella</taxon>
    </lineage>
</organism>
<evidence type="ECO:0000313" key="1">
    <source>
        <dbReference type="EMBL" id="OUC45495.1"/>
    </source>
</evidence>
<gene>
    <name evidence="1" type="ORF">D917_01872</name>
</gene>
<protein>
    <submittedName>
        <fullName evidence="1">Uncharacterized protein</fullName>
    </submittedName>
</protein>
<dbReference type="AlphaFoldDB" id="A0A1Y3EKK2"/>
<evidence type="ECO:0000313" key="2">
    <source>
        <dbReference type="Proteomes" id="UP000243006"/>
    </source>
</evidence>
<name>A0A1Y3EKK2_9BILA</name>
<dbReference type="Proteomes" id="UP000243006">
    <property type="component" value="Unassembled WGS sequence"/>
</dbReference>
<dbReference type="EMBL" id="LVZM01009289">
    <property type="protein sequence ID" value="OUC45495.1"/>
    <property type="molecule type" value="Genomic_DNA"/>
</dbReference>
<proteinExistence type="predicted"/>
<accession>A0A1Y3EKK2</accession>
<sequence length="67" mass="7545">MARRNAKCNRAFDQHPGLILAEDGHKSMQKLMDNVQTLAARFKLVSLHVTANKPAMLAKAKQKILQF</sequence>
<comment type="caution">
    <text evidence="1">The sequence shown here is derived from an EMBL/GenBank/DDBJ whole genome shotgun (WGS) entry which is preliminary data.</text>
</comment>
<reference evidence="1 2" key="1">
    <citation type="submission" date="2015-04" db="EMBL/GenBank/DDBJ databases">
        <title>Draft genome of the roundworm Trichinella nativa.</title>
        <authorList>
            <person name="Mitreva M."/>
        </authorList>
    </citation>
    <scope>NUCLEOTIDE SEQUENCE [LARGE SCALE GENOMIC DNA]</scope>
    <source>
        <strain evidence="1 2">ISS45</strain>
    </source>
</reference>